<name>A0ACC2KAZ1_PERAE</name>
<evidence type="ECO:0000313" key="2">
    <source>
        <dbReference type="Proteomes" id="UP001234297"/>
    </source>
</evidence>
<reference evidence="1 2" key="1">
    <citation type="journal article" date="2022" name="Hortic Res">
        <title>A haplotype resolved chromosomal level avocado genome allows analysis of novel avocado genes.</title>
        <authorList>
            <person name="Nath O."/>
            <person name="Fletcher S.J."/>
            <person name="Hayward A."/>
            <person name="Shaw L.M."/>
            <person name="Masouleh A.K."/>
            <person name="Furtado A."/>
            <person name="Henry R.J."/>
            <person name="Mitter N."/>
        </authorList>
    </citation>
    <scope>NUCLEOTIDE SEQUENCE [LARGE SCALE GENOMIC DNA]</scope>
    <source>
        <strain evidence="2">cv. Hass</strain>
    </source>
</reference>
<dbReference type="Proteomes" id="UP001234297">
    <property type="component" value="Chromosome 4"/>
</dbReference>
<organism evidence="1 2">
    <name type="scientific">Persea americana</name>
    <name type="common">Avocado</name>
    <dbReference type="NCBI Taxonomy" id="3435"/>
    <lineage>
        <taxon>Eukaryota</taxon>
        <taxon>Viridiplantae</taxon>
        <taxon>Streptophyta</taxon>
        <taxon>Embryophyta</taxon>
        <taxon>Tracheophyta</taxon>
        <taxon>Spermatophyta</taxon>
        <taxon>Magnoliopsida</taxon>
        <taxon>Magnoliidae</taxon>
        <taxon>Laurales</taxon>
        <taxon>Lauraceae</taxon>
        <taxon>Persea</taxon>
    </lineage>
</organism>
<protein>
    <submittedName>
        <fullName evidence="1">Uncharacterized protein</fullName>
    </submittedName>
</protein>
<accession>A0ACC2KAZ1</accession>
<proteinExistence type="predicted"/>
<gene>
    <name evidence="1" type="ORF">MRB53_014308</name>
</gene>
<dbReference type="EMBL" id="CM056812">
    <property type="protein sequence ID" value="KAJ8618122.1"/>
    <property type="molecule type" value="Genomic_DNA"/>
</dbReference>
<sequence>MCSSGRGCRKSKSRILIAIGFGRERDGAGDGGGDLLPSSFSILSATQALLSLRPRSSGDKDHRWKSYPDTERRSSFSVLQNAEPESSSSKSSGSSSLLLLKEIRRRRADIRRKRSSQEPPL</sequence>
<comment type="caution">
    <text evidence="1">The sequence shown here is derived from an EMBL/GenBank/DDBJ whole genome shotgun (WGS) entry which is preliminary data.</text>
</comment>
<evidence type="ECO:0000313" key="1">
    <source>
        <dbReference type="EMBL" id="KAJ8618122.1"/>
    </source>
</evidence>
<keyword evidence="2" id="KW-1185">Reference proteome</keyword>